<evidence type="ECO:0000313" key="1">
    <source>
        <dbReference type="EMBL" id="EET80663.1"/>
    </source>
</evidence>
<organism evidence="1 2">
    <name type="scientific">Campylobacter showae RM3277</name>
    <dbReference type="NCBI Taxonomy" id="553219"/>
    <lineage>
        <taxon>Bacteria</taxon>
        <taxon>Pseudomonadati</taxon>
        <taxon>Campylobacterota</taxon>
        <taxon>Epsilonproteobacteria</taxon>
        <taxon>Campylobacterales</taxon>
        <taxon>Campylobacteraceae</taxon>
        <taxon>Campylobacter</taxon>
    </lineage>
</organism>
<comment type="caution">
    <text evidence="1">The sequence shown here is derived from an EMBL/GenBank/DDBJ whole genome shotgun (WGS) entry which is preliminary data.</text>
</comment>
<evidence type="ECO:0000313" key="2">
    <source>
        <dbReference type="Proteomes" id="UP000003107"/>
    </source>
</evidence>
<proteinExistence type="predicted"/>
<keyword evidence="2" id="KW-1185">Reference proteome</keyword>
<gene>
    <name evidence="1" type="ORF">CAMSH0001_1812</name>
</gene>
<dbReference type="AlphaFoldDB" id="C6RD96"/>
<accession>C6RD96</accession>
<dbReference type="Proteomes" id="UP000003107">
    <property type="component" value="Unassembled WGS sequence"/>
</dbReference>
<dbReference type="EMBL" id="ACVQ01000005">
    <property type="protein sequence ID" value="EET80663.1"/>
    <property type="molecule type" value="Genomic_DNA"/>
</dbReference>
<sequence length="45" mass="5271">MVKFDFTERNGGKFNQDRFKGDIFGGRYAVCLKRRPSKAKIVNFK</sequence>
<reference evidence="1 2" key="1">
    <citation type="submission" date="2009-07" db="EMBL/GenBank/DDBJ databases">
        <authorList>
            <person name="Madupu R."/>
            <person name="Sebastian Y."/>
            <person name="Durkin A.S."/>
            <person name="Torralba M."/>
            <person name="Methe B."/>
            <person name="Sutton G.G."/>
            <person name="Strausberg R.L."/>
            <person name="Nelson K.E."/>
        </authorList>
    </citation>
    <scope>NUCLEOTIDE SEQUENCE [LARGE SCALE GENOMIC DNA]</scope>
    <source>
        <strain evidence="1 2">RM3277</strain>
    </source>
</reference>
<name>C6RD96_9BACT</name>
<protein>
    <submittedName>
        <fullName evidence="1">Uncharacterized protein</fullName>
    </submittedName>
</protein>